<accession>A0A7S3VAG0</accession>
<dbReference type="AlphaFoldDB" id="A0A7S3VAG0"/>
<feature type="compositionally biased region" description="Polar residues" evidence="1">
    <location>
        <begin position="538"/>
        <end position="556"/>
    </location>
</feature>
<feature type="domain" description="Ubiquitin-like" evidence="2">
    <location>
        <begin position="655"/>
        <end position="726"/>
    </location>
</feature>
<protein>
    <recommendedName>
        <fullName evidence="2">Ubiquitin-like domain-containing protein</fullName>
    </recommendedName>
</protein>
<feature type="compositionally biased region" description="Low complexity" evidence="1">
    <location>
        <begin position="557"/>
        <end position="577"/>
    </location>
</feature>
<sequence>MSESDSGSDLSDIEASTTLVHRKPAQFKSRAAAALPASPLLHGNGDGNGNGNGKSKGIDSEESESEDDELFRSITNKRKKVEKKNDSDDSDSDNDDNDDGKKAKFAQVPSNLNNKASKAAAAAAAVTAAIELSDSEDERMTVRKSYASLPEHLLRARAAREALAKESSFTVDDNDDDDDDDDILIEQSTAPLFSKPKHDPPLINTMKAAIAIGPVIRLQLRTKITSSPVNHGGKAIDGKSDTFKFRSGTFIQAVMNQYRKTHDSKITSHATVKIMFDGQALNMQKTLAQCDMEDEDLVDVVVSIPAGAPKAGTLAASNKSSQLRNRNGSSASASASVPAEASTATTAQYVKIDTNIKGGDPTKTHTYHLKESDPFEKLMKVYRDKHNYSSIKPVTFEYNGRKVELYQCPKDLGFKAKGAGKITICDEEQRVKQCRLMAPRQDATGSGYGGGLPLKFRSNGCSKSIDTFSISPSSPFKTLMDMYFKKYGLKESNCKFMLDGDVLNPKGTPNGEDLEGGEVIDVTVDKAGLERMKQTISTRGVASAHANTNAITNNGRTSSPASALTPTSTRSTRTSSSNAVPTPSSTRATRAMARQSTRATNQQSTHSAPSRTTRATRSSTKKSATSNIPSSTNNKPSVASSTSTVATLDGPDLILTILVHRNNGVRPKKFKVRSSGIVSRLKEGYVGAYKKKGCKSVTFYLRGVPIEDSKTFGSLNMKEGDKIIAMENGKTL</sequence>
<feature type="domain" description="Ubiquitin-like" evidence="2">
    <location>
        <begin position="218"/>
        <end position="307"/>
    </location>
</feature>
<feature type="compositionally biased region" description="Low complexity" evidence="1">
    <location>
        <begin position="329"/>
        <end position="338"/>
    </location>
</feature>
<feature type="compositionally biased region" description="Polar residues" evidence="1">
    <location>
        <begin position="315"/>
        <end position="328"/>
    </location>
</feature>
<dbReference type="Gene3D" id="3.10.20.90">
    <property type="entry name" value="Phosphatidylinositol 3-kinase Catalytic Subunit, Chain A, domain 1"/>
    <property type="match status" value="4"/>
</dbReference>
<dbReference type="PROSITE" id="PS50053">
    <property type="entry name" value="UBIQUITIN_2"/>
    <property type="match status" value="2"/>
</dbReference>
<dbReference type="InterPro" id="IPR029071">
    <property type="entry name" value="Ubiquitin-like_domsf"/>
</dbReference>
<feature type="region of interest" description="Disordered" evidence="1">
    <location>
        <begin position="311"/>
        <end position="338"/>
    </location>
</feature>
<feature type="region of interest" description="Disordered" evidence="1">
    <location>
        <begin position="538"/>
        <end position="644"/>
    </location>
</feature>
<evidence type="ECO:0000313" key="3">
    <source>
        <dbReference type="EMBL" id="CAE0467985.1"/>
    </source>
</evidence>
<dbReference type="Pfam" id="PF11976">
    <property type="entry name" value="Rad60-SLD"/>
    <property type="match status" value="2"/>
</dbReference>
<dbReference type="CDD" id="cd01763">
    <property type="entry name" value="Ubl_SUMO_like"/>
    <property type="match status" value="3"/>
</dbReference>
<feature type="compositionally biased region" description="Acidic residues" evidence="1">
    <location>
        <begin position="88"/>
        <end position="98"/>
    </location>
</feature>
<dbReference type="PANTHER" id="PTHR10562">
    <property type="entry name" value="SMALL UBIQUITIN-RELATED MODIFIER"/>
    <property type="match status" value="1"/>
</dbReference>
<evidence type="ECO:0000259" key="2">
    <source>
        <dbReference type="PROSITE" id="PS50053"/>
    </source>
</evidence>
<feature type="compositionally biased region" description="Polar residues" evidence="1">
    <location>
        <begin position="627"/>
        <end position="636"/>
    </location>
</feature>
<reference evidence="3" key="1">
    <citation type="submission" date="2021-01" db="EMBL/GenBank/DDBJ databases">
        <authorList>
            <person name="Corre E."/>
            <person name="Pelletier E."/>
            <person name="Niang G."/>
            <person name="Scheremetjew M."/>
            <person name="Finn R."/>
            <person name="Kale V."/>
            <person name="Holt S."/>
            <person name="Cochrane G."/>
            <person name="Meng A."/>
            <person name="Brown T."/>
            <person name="Cohen L."/>
        </authorList>
    </citation>
    <scope>NUCLEOTIDE SEQUENCE</scope>
    <source>
        <strain evidence="3">MM31A-1</strain>
    </source>
</reference>
<feature type="region of interest" description="Disordered" evidence="1">
    <location>
        <begin position="1"/>
        <end position="110"/>
    </location>
</feature>
<evidence type="ECO:0000256" key="1">
    <source>
        <dbReference type="SAM" id="MobiDB-lite"/>
    </source>
</evidence>
<dbReference type="InterPro" id="IPR022617">
    <property type="entry name" value="Rad60/SUMO-like_dom"/>
</dbReference>
<dbReference type="EMBL" id="HBIO01016667">
    <property type="protein sequence ID" value="CAE0467985.1"/>
    <property type="molecule type" value="Transcribed_RNA"/>
</dbReference>
<feature type="compositionally biased region" description="Acidic residues" evidence="1">
    <location>
        <begin position="60"/>
        <end position="69"/>
    </location>
</feature>
<feature type="compositionally biased region" description="Gly residues" evidence="1">
    <location>
        <begin position="44"/>
        <end position="54"/>
    </location>
</feature>
<dbReference type="InterPro" id="IPR000626">
    <property type="entry name" value="Ubiquitin-like_dom"/>
</dbReference>
<organism evidence="3">
    <name type="scientific">Chaetoceros debilis</name>
    <dbReference type="NCBI Taxonomy" id="122233"/>
    <lineage>
        <taxon>Eukaryota</taxon>
        <taxon>Sar</taxon>
        <taxon>Stramenopiles</taxon>
        <taxon>Ochrophyta</taxon>
        <taxon>Bacillariophyta</taxon>
        <taxon>Coscinodiscophyceae</taxon>
        <taxon>Chaetocerotophycidae</taxon>
        <taxon>Chaetocerotales</taxon>
        <taxon>Chaetocerotaceae</taxon>
        <taxon>Chaetoceros</taxon>
    </lineage>
</organism>
<feature type="compositionally biased region" description="Low complexity" evidence="1">
    <location>
        <begin position="604"/>
        <end position="626"/>
    </location>
</feature>
<gene>
    <name evidence="3" type="ORF">CDEB00056_LOCUS12838</name>
</gene>
<name>A0A7S3VAG0_9STRA</name>
<proteinExistence type="predicted"/>
<dbReference type="SUPFAM" id="SSF54236">
    <property type="entry name" value="Ubiquitin-like"/>
    <property type="match status" value="4"/>
</dbReference>
<feature type="compositionally biased region" description="Polar residues" evidence="1">
    <location>
        <begin position="1"/>
        <end position="19"/>
    </location>
</feature>
<feature type="compositionally biased region" description="Low complexity" evidence="1">
    <location>
        <begin position="31"/>
        <end position="43"/>
    </location>
</feature>
<feature type="compositionally biased region" description="Polar residues" evidence="1">
    <location>
        <begin position="578"/>
        <end position="603"/>
    </location>
</feature>